<dbReference type="PROSITE" id="PS50048">
    <property type="entry name" value="ZN2_CY6_FUNGAL_2"/>
    <property type="match status" value="1"/>
</dbReference>
<gene>
    <name evidence="4" type="ORF">CGXH109_LOCUS27858</name>
</gene>
<sequence>MTIARHPNQKRSACERCRRQKLRCSRQDTEEEARCSRCARLGFPCVRGQQRRIGRPSRAKNQGNNVSNDRDRGCDREAAQEEDEGDGDGDGNGDEAAGLRGDNLLLAENATAETTPPVAAGFGEEVAEVGVDVQIDPLLCDFEWDETDFAVNVGDHLTGSQETAARPLSQLDATIQHEAFVRLSRVNVDLHLHLSKVDNHRQHMDLCSFIYPDSVLSVDSVTLAELALVIFQDFVTVLSTLAESMKQAAVDLASLPSQDAVPSLPWDNSGGLPTALGWIVPSESFPSPDIMSPSTATSAPEAVGPPLALVITSCFVQIITLFESITLHIHKRLESLAVDPLTPIEGLKFGAFWIGDGHLQGIIFTQIITSLLERANGLLGLRDHDTSRWSTSPHQAILSSEQRDILRGQLKEVTGDSLLRTEKLRDSLEIMRRRLTEASALST</sequence>
<keyword evidence="5" id="KW-1185">Reference proteome</keyword>
<evidence type="ECO:0000256" key="1">
    <source>
        <dbReference type="ARBA" id="ARBA00023242"/>
    </source>
</evidence>
<comment type="caution">
    <text evidence="4">The sequence shown here is derived from an EMBL/GenBank/DDBJ whole genome shotgun (WGS) entry which is preliminary data.</text>
</comment>
<reference evidence="4" key="1">
    <citation type="submission" date="2022-08" db="EMBL/GenBank/DDBJ databases">
        <authorList>
            <person name="Giroux E."/>
            <person name="Giroux E."/>
        </authorList>
    </citation>
    <scope>NUCLEOTIDE SEQUENCE</scope>
    <source>
        <strain evidence="4">H1091258</strain>
    </source>
</reference>
<organism evidence="4 5">
    <name type="scientific">Colletotrichum noveboracense</name>
    <dbReference type="NCBI Taxonomy" id="2664923"/>
    <lineage>
        <taxon>Eukaryota</taxon>
        <taxon>Fungi</taxon>
        <taxon>Dikarya</taxon>
        <taxon>Ascomycota</taxon>
        <taxon>Pezizomycotina</taxon>
        <taxon>Sordariomycetes</taxon>
        <taxon>Hypocreomycetidae</taxon>
        <taxon>Glomerellales</taxon>
        <taxon>Glomerellaceae</taxon>
        <taxon>Colletotrichum</taxon>
        <taxon>Colletotrichum gloeosporioides species complex</taxon>
    </lineage>
</organism>
<dbReference type="EMBL" id="CAMGZC010000119">
    <property type="protein sequence ID" value="CAI0643694.1"/>
    <property type="molecule type" value="Genomic_DNA"/>
</dbReference>
<proteinExistence type="predicted"/>
<dbReference type="GO" id="GO:0000981">
    <property type="term" value="F:DNA-binding transcription factor activity, RNA polymerase II-specific"/>
    <property type="evidence" value="ECO:0007669"/>
    <property type="project" value="InterPro"/>
</dbReference>
<dbReference type="CDD" id="cd00067">
    <property type="entry name" value="GAL4"/>
    <property type="match status" value="1"/>
</dbReference>
<dbReference type="Proteomes" id="UP001152533">
    <property type="component" value="Unassembled WGS sequence"/>
</dbReference>
<evidence type="ECO:0000313" key="5">
    <source>
        <dbReference type="Proteomes" id="UP001152533"/>
    </source>
</evidence>
<feature type="domain" description="Zn(2)-C6 fungal-type" evidence="3">
    <location>
        <begin position="13"/>
        <end position="47"/>
    </location>
</feature>
<evidence type="ECO:0000256" key="2">
    <source>
        <dbReference type="SAM" id="MobiDB-lite"/>
    </source>
</evidence>
<dbReference type="SUPFAM" id="SSF57701">
    <property type="entry name" value="Zn2/Cys6 DNA-binding domain"/>
    <property type="match status" value="1"/>
</dbReference>
<feature type="region of interest" description="Disordered" evidence="2">
    <location>
        <begin position="51"/>
        <end position="98"/>
    </location>
</feature>
<dbReference type="Gene3D" id="4.10.240.10">
    <property type="entry name" value="Zn(2)-C6 fungal-type DNA-binding domain"/>
    <property type="match status" value="1"/>
</dbReference>
<accession>A0A9W4W942</accession>
<dbReference type="SMART" id="SM00066">
    <property type="entry name" value="GAL4"/>
    <property type="match status" value="1"/>
</dbReference>
<dbReference type="InterPro" id="IPR036864">
    <property type="entry name" value="Zn2-C6_fun-type_DNA-bd_sf"/>
</dbReference>
<dbReference type="GO" id="GO:0008270">
    <property type="term" value="F:zinc ion binding"/>
    <property type="evidence" value="ECO:0007669"/>
    <property type="project" value="InterPro"/>
</dbReference>
<dbReference type="InterPro" id="IPR001138">
    <property type="entry name" value="Zn2Cys6_DnaBD"/>
</dbReference>
<dbReference type="AlphaFoldDB" id="A0A9W4W942"/>
<feature type="compositionally biased region" description="Acidic residues" evidence="2">
    <location>
        <begin position="80"/>
        <end position="93"/>
    </location>
</feature>
<keyword evidence="1" id="KW-0539">Nucleus</keyword>
<feature type="compositionally biased region" description="Basic and acidic residues" evidence="2">
    <location>
        <begin position="68"/>
        <end position="79"/>
    </location>
</feature>
<evidence type="ECO:0000313" key="4">
    <source>
        <dbReference type="EMBL" id="CAI0643694.1"/>
    </source>
</evidence>
<dbReference type="Pfam" id="PF00172">
    <property type="entry name" value="Zn_clus"/>
    <property type="match status" value="1"/>
</dbReference>
<evidence type="ECO:0000259" key="3">
    <source>
        <dbReference type="PROSITE" id="PS50048"/>
    </source>
</evidence>
<dbReference type="PROSITE" id="PS00463">
    <property type="entry name" value="ZN2_CY6_FUNGAL_1"/>
    <property type="match status" value="1"/>
</dbReference>
<protein>
    <recommendedName>
        <fullName evidence="3">Zn(2)-C6 fungal-type domain-containing protein</fullName>
    </recommendedName>
</protein>
<name>A0A9W4W942_9PEZI</name>